<reference evidence="7 8" key="1">
    <citation type="submission" date="2024-09" db="EMBL/GenBank/DDBJ databases">
        <authorList>
            <person name="Sun Q."/>
            <person name="Mori K."/>
        </authorList>
    </citation>
    <scope>NUCLEOTIDE SEQUENCE [LARGE SCALE GENOMIC DNA]</scope>
    <source>
        <strain evidence="7 8">JCM 12520</strain>
    </source>
</reference>
<evidence type="ECO:0000256" key="3">
    <source>
        <dbReference type="ARBA" id="ARBA00023136"/>
    </source>
</evidence>
<keyword evidence="1" id="KW-1003">Cell membrane</keyword>
<dbReference type="Proteomes" id="UP001589619">
    <property type="component" value="Unassembled WGS sequence"/>
</dbReference>
<feature type="signal peptide" evidence="6">
    <location>
        <begin position="1"/>
        <end position="26"/>
    </location>
</feature>
<keyword evidence="5" id="KW-0449">Lipoprotein</keyword>
<dbReference type="InterPro" id="IPR050490">
    <property type="entry name" value="Bact_solute-bd_prot1"/>
</dbReference>
<dbReference type="Gene3D" id="3.40.190.10">
    <property type="entry name" value="Periplasmic binding protein-like II"/>
    <property type="match status" value="2"/>
</dbReference>
<comment type="caution">
    <text evidence="7">The sequence shown here is derived from an EMBL/GenBank/DDBJ whole genome shotgun (WGS) entry which is preliminary data.</text>
</comment>
<keyword evidence="4" id="KW-0564">Palmitate</keyword>
<organism evidence="7 8">
    <name type="scientific">Paenibacillus hodogayensis</name>
    <dbReference type="NCBI Taxonomy" id="279208"/>
    <lineage>
        <taxon>Bacteria</taxon>
        <taxon>Bacillati</taxon>
        <taxon>Bacillota</taxon>
        <taxon>Bacilli</taxon>
        <taxon>Bacillales</taxon>
        <taxon>Paenibacillaceae</taxon>
        <taxon>Paenibacillus</taxon>
    </lineage>
</organism>
<keyword evidence="2 6" id="KW-0732">Signal</keyword>
<protein>
    <submittedName>
        <fullName evidence="7">ABC transporter substrate-binding protein</fullName>
    </submittedName>
</protein>
<evidence type="ECO:0000256" key="5">
    <source>
        <dbReference type="ARBA" id="ARBA00023288"/>
    </source>
</evidence>
<dbReference type="Pfam" id="PF01547">
    <property type="entry name" value="SBP_bac_1"/>
    <property type="match status" value="1"/>
</dbReference>
<dbReference type="SUPFAM" id="SSF53850">
    <property type="entry name" value="Periplasmic binding protein-like II"/>
    <property type="match status" value="1"/>
</dbReference>
<dbReference type="PANTHER" id="PTHR43649:SF33">
    <property type="entry name" value="POLYGALACTURONAN_RHAMNOGALACTURONAN-BINDING PROTEIN YTCQ"/>
    <property type="match status" value="1"/>
</dbReference>
<evidence type="ECO:0000313" key="8">
    <source>
        <dbReference type="Proteomes" id="UP001589619"/>
    </source>
</evidence>
<evidence type="ECO:0000256" key="6">
    <source>
        <dbReference type="SAM" id="SignalP"/>
    </source>
</evidence>
<dbReference type="InterPro" id="IPR006059">
    <property type="entry name" value="SBP"/>
</dbReference>
<dbReference type="RefSeq" id="WP_344910366.1">
    <property type="nucleotide sequence ID" value="NZ_BAAAYO010000009.1"/>
</dbReference>
<dbReference type="EMBL" id="JBHMAG010000021">
    <property type="protein sequence ID" value="MFB9756261.1"/>
    <property type="molecule type" value="Genomic_DNA"/>
</dbReference>
<proteinExistence type="predicted"/>
<evidence type="ECO:0000256" key="1">
    <source>
        <dbReference type="ARBA" id="ARBA00022475"/>
    </source>
</evidence>
<name>A0ABV5W7V6_9BACL</name>
<keyword evidence="3" id="KW-0472">Membrane</keyword>
<evidence type="ECO:0000313" key="7">
    <source>
        <dbReference type="EMBL" id="MFB9756261.1"/>
    </source>
</evidence>
<feature type="chain" id="PRO_5046869806" evidence="6">
    <location>
        <begin position="27"/>
        <end position="422"/>
    </location>
</feature>
<evidence type="ECO:0000256" key="2">
    <source>
        <dbReference type="ARBA" id="ARBA00022729"/>
    </source>
</evidence>
<gene>
    <name evidence="7" type="ORF">ACFFNY_32185</name>
</gene>
<keyword evidence="8" id="KW-1185">Reference proteome</keyword>
<dbReference type="PANTHER" id="PTHR43649">
    <property type="entry name" value="ARABINOSE-BINDING PROTEIN-RELATED"/>
    <property type="match status" value="1"/>
</dbReference>
<accession>A0ABV5W7V6</accession>
<sequence length="422" mass="46450">MKKITTSIVCFTAVSLLISGCSSSSSGQKESANTTKPSPVTLSVMSWENENAMKPLLEGFKAKYPDIKIDFQFTPPTKDYIQKLKTTLLTGSATDVFVMAYENKDDIIRSGYALDLTNEPFMSIVSDFNKQTYSANGKVYGFAQSAWAGGIFYNKKLFAKAGVQVPTNWQEFIDASKKLKAAGITPYLDNLQDMAANIVSGLFITETHAKNPKFDEEVNAGKKKYVDGWTIPAQLWYNDMYKNGLMTQDMLGLSWDQQQNEFATEKVAMSPGGPWCIKVFNSANPNLDFGMMPYPGVDANNAHWAGAAGIAYAINAKTKVKEAAAAFLSYMATPEGLELYNKGTGQIISAKGGEKFAVHPSLEDAKKGLLKNDIWNPSGGWQNPEAIRNVLQTSLQETLAGKIKPEQIAQNMDKKFEEMNKK</sequence>
<dbReference type="PROSITE" id="PS51257">
    <property type="entry name" value="PROKAR_LIPOPROTEIN"/>
    <property type="match status" value="1"/>
</dbReference>
<evidence type="ECO:0000256" key="4">
    <source>
        <dbReference type="ARBA" id="ARBA00023139"/>
    </source>
</evidence>